<dbReference type="STRING" id="1499967.U27_05464"/>
<keyword evidence="5" id="KW-0862">Zinc</keyword>
<evidence type="ECO:0000259" key="8">
    <source>
        <dbReference type="Pfam" id="PF01979"/>
    </source>
</evidence>
<comment type="subcellular location">
    <subcellularLocation>
        <location evidence="7">Cytoplasm</location>
    </subcellularLocation>
</comment>
<feature type="domain" description="Amidohydrolase-related" evidence="8">
    <location>
        <begin position="68"/>
        <end position="409"/>
    </location>
</feature>
<dbReference type="GO" id="GO:0019557">
    <property type="term" value="P:L-histidine catabolic process to glutamate and formate"/>
    <property type="evidence" value="ECO:0007669"/>
    <property type="project" value="UniProtKB-UniPathway"/>
</dbReference>
<feature type="binding site" evidence="7">
    <location>
        <position position="323"/>
    </location>
    <ligand>
        <name>N-formimidoyl-L-glutamate</name>
        <dbReference type="ChEBI" id="CHEBI:58928"/>
    </ligand>
</feature>
<dbReference type="FunFam" id="3.20.20.140:FF:000007">
    <property type="entry name" value="Imidazolonepropionase"/>
    <property type="match status" value="1"/>
</dbReference>
<protein>
    <recommendedName>
        <fullName evidence="1 7">Imidazolonepropionase</fullName>
        <ecNumber evidence="1 7">3.5.2.7</ecNumber>
    </recommendedName>
    <alternativeName>
        <fullName evidence="7">Imidazolone-5-propionate hydrolase</fullName>
    </alternativeName>
</protein>
<dbReference type="PANTHER" id="PTHR42752:SF1">
    <property type="entry name" value="IMIDAZOLONEPROPIONASE-RELATED"/>
    <property type="match status" value="1"/>
</dbReference>
<name>A0A081C1N5_VECG1</name>
<keyword evidence="6" id="KW-0408">Iron</keyword>
<dbReference type="EMBL" id="DF820467">
    <property type="protein sequence ID" value="GAK58490.1"/>
    <property type="molecule type" value="Genomic_DNA"/>
</dbReference>
<keyword evidence="7" id="KW-0963">Cytoplasm</keyword>
<dbReference type="HAMAP" id="MF_00372">
    <property type="entry name" value="HutI"/>
    <property type="match status" value="1"/>
</dbReference>
<dbReference type="Pfam" id="PF01979">
    <property type="entry name" value="Amidohydro_1"/>
    <property type="match status" value="1"/>
</dbReference>
<dbReference type="eggNOG" id="COG1228">
    <property type="taxonomic scope" value="Bacteria"/>
</dbReference>
<feature type="binding site" evidence="7">
    <location>
        <position position="86"/>
    </location>
    <ligand>
        <name>4-imidazolone-5-propanoate</name>
        <dbReference type="ChEBI" id="CHEBI:77893"/>
    </ligand>
</feature>
<evidence type="ECO:0000256" key="7">
    <source>
        <dbReference type="HAMAP-Rule" id="MF_00372"/>
    </source>
</evidence>
<dbReference type="GO" id="GO:0046872">
    <property type="term" value="F:metal ion binding"/>
    <property type="evidence" value="ECO:0007669"/>
    <property type="project" value="UniProtKB-KW"/>
</dbReference>
<feature type="binding site" evidence="7">
    <location>
        <position position="149"/>
    </location>
    <ligand>
        <name>N-formimidoyl-L-glutamate</name>
        <dbReference type="ChEBI" id="CHEBI:58928"/>
    </ligand>
</feature>
<dbReference type="CDD" id="cd01296">
    <property type="entry name" value="Imidazolone-5PH"/>
    <property type="match status" value="1"/>
</dbReference>
<dbReference type="AlphaFoldDB" id="A0A081C1N5"/>
<proteinExistence type="inferred from homology"/>
<dbReference type="SUPFAM" id="SSF51556">
    <property type="entry name" value="Metallo-dependent hydrolases"/>
    <property type="match status" value="1"/>
</dbReference>
<sequence length="414" mass="45952">MRKIIKNAAQLLTVSRVDKIQTDPRAALGIIENGAVVIEKDRIAWVGKTEDLPEGLHPDIVIDASSKVVMPGLIDPHTHVVFAGSREKEFADRLLGRAYRDIAITEGGIGSTMLATNAASKEELYNLAYKRLDRMLRRGTTTIEAKSGYGLTTKDEIKILQTIKELQDTHPIDLVPTFMALEVPSEYKNKKKDYIDLMTSEMIPRVAEEKLAEFCGVFCDIDTYSLEETRHILEVGRQYGLEARMYADAFSPFKAAEFAAEMQVAAASHLLMISDRGIEKLAESDVIAELLPGVPFFTAFVRYAPARRMLEAGVRVALGTGCNPGSCMTEALPLIMTIACTQMKMTPAEAILGVTAQAARSIRRFHEIGSLEVGKKADIIILNVPNYQYFLYHFGVNHVNRVIKNGKIVMERQT</sequence>
<evidence type="ECO:0000256" key="2">
    <source>
        <dbReference type="ARBA" id="ARBA00022723"/>
    </source>
</evidence>
<comment type="catalytic activity">
    <reaction evidence="7">
        <text>4-imidazolone-5-propanoate + H2O = N-formimidoyl-L-glutamate</text>
        <dbReference type="Rhea" id="RHEA:23660"/>
        <dbReference type="ChEBI" id="CHEBI:15377"/>
        <dbReference type="ChEBI" id="CHEBI:58928"/>
        <dbReference type="ChEBI" id="CHEBI:77893"/>
        <dbReference type="EC" id="3.5.2.7"/>
    </reaction>
</comment>
<feature type="binding site" evidence="7">
    <location>
        <position position="149"/>
    </location>
    <ligand>
        <name>4-imidazolone-5-propanoate</name>
        <dbReference type="ChEBI" id="CHEBI:77893"/>
    </ligand>
</feature>
<comment type="similarity">
    <text evidence="7">Belongs to the metallo-dependent hydrolases superfamily. HutI family.</text>
</comment>
<dbReference type="GO" id="GO:0019556">
    <property type="term" value="P:L-histidine catabolic process to glutamate and formamide"/>
    <property type="evidence" value="ECO:0007669"/>
    <property type="project" value="UniProtKB-UniRule"/>
</dbReference>
<dbReference type="GO" id="GO:0005737">
    <property type="term" value="C:cytoplasm"/>
    <property type="evidence" value="ECO:0007669"/>
    <property type="project" value="UniProtKB-SubCell"/>
</dbReference>
<dbReference type="PANTHER" id="PTHR42752">
    <property type="entry name" value="IMIDAZOLONEPROPIONASE"/>
    <property type="match status" value="1"/>
</dbReference>
<feature type="binding site" evidence="7">
    <location>
        <position position="325"/>
    </location>
    <ligand>
        <name>N-formimidoyl-L-glutamate</name>
        <dbReference type="ChEBI" id="CHEBI:58928"/>
    </ligand>
</feature>
<gene>
    <name evidence="7" type="primary">hutI</name>
    <name evidence="9" type="ORF">U27_05464</name>
</gene>
<feature type="binding site" evidence="7">
    <location>
        <position position="326"/>
    </location>
    <ligand>
        <name>4-imidazolone-5-propanoate</name>
        <dbReference type="ChEBI" id="CHEBI:77893"/>
    </ligand>
</feature>
<dbReference type="InterPro" id="IPR032466">
    <property type="entry name" value="Metal_Hydrolase"/>
</dbReference>
<evidence type="ECO:0000313" key="10">
    <source>
        <dbReference type="Proteomes" id="UP000030661"/>
    </source>
</evidence>
<evidence type="ECO:0000256" key="5">
    <source>
        <dbReference type="ARBA" id="ARBA00022833"/>
    </source>
</evidence>
<keyword evidence="2" id="KW-0479">Metal-binding</keyword>
<dbReference type="InterPro" id="IPR011059">
    <property type="entry name" value="Metal-dep_hydrolase_composite"/>
</dbReference>
<evidence type="ECO:0000256" key="4">
    <source>
        <dbReference type="ARBA" id="ARBA00022808"/>
    </source>
</evidence>
<dbReference type="Gene3D" id="3.20.20.140">
    <property type="entry name" value="Metal-dependent hydrolases"/>
    <property type="match status" value="1"/>
</dbReference>
<keyword evidence="3 7" id="KW-0378">Hydrolase</keyword>
<evidence type="ECO:0000313" key="9">
    <source>
        <dbReference type="EMBL" id="GAK58490.1"/>
    </source>
</evidence>
<dbReference type="InterPro" id="IPR006680">
    <property type="entry name" value="Amidohydro-rel"/>
</dbReference>
<dbReference type="HOGENOM" id="CLU_041647_0_1_0"/>
<comment type="function">
    <text evidence="7">Catalyzes the hydrolytic cleavage of the carbon-nitrogen bond in imidazolone-5-propanoate to yield N-formimidoyl-L-glutamate. It is the third step in the universal histidine degradation pathway.</text>
</comment>
<evidence type="ECO:0000256" key="6">
    <source>
        <dbReference type="ARBA" id="ARBA00023004"/>
    </source>
</evidence>
<dbReference type="InterPro" id="IPR005920">
    <property type="entry name" value="HutI"/>
</dbReference>
<dbReference type="EC" id="3.5.2.7" evidence="1 7"/>
<organism evidence="9">
    <name type="scientific">Vecturithrix granuli</name>
    <dbReference type="NCBI Taxonomy" id="1499967"/>
    <lineage>
        <taxon>Bacteria</taxon>
        <taxon>Candidatus Moduliflexota</taxon>
        <taxon>Candidatus Vecturitrichia</taxon>
        <taxon>Candidatus Vecturitrichales</taxon>
        <taxon>Candidatus Vecturitrichaceae</taxon>
        <taxon>Candidatus Vecturithrix</taxon>
    </lineage>
</organism>
<keyword evidence="4 7" id="KW-0369">Histidine metabolism</keyword>
<dbReference type="Gene3D" id="2.30.40.10">
    <property type="entry name" value="Urease, subunit C, domain 1"/>
    <property type="match status" value="1"/>
</dbReference>
<accession>A0A081C1N5</accession>
<comment type="caution">
    <text evidence="7">Lacks conserved residue(s) required for the propagation of feature annotation.</text>
</comment>
<dbReference type="UniPathway" id="UPA00379">
    <property type="reaction ID" value="UER00551"/>
</dbReference>
<dbReference type="SUPFAM" id="SSF51338">
    <property type="entry name" value="Composite domain of metallo-dependent hydrolases"/>
    <property type="match status" value="1"/>
</dbReference>
<evidence type="ECO:0000256" key="3">
    <source>
        <dbReference type="ARBA" id="ARBA00022801"/>
    </source>
</evidence>
<dbReference type="NCBIfam" id="TIGR01224">
    <property type="entry name" value="hutI"/>
    <property type="match status" value="1"/>
</dbReference>
<evidence type="ECO:0000256" key="1">
    <source>
        <dbReference type="ARBA" id="ARBA00012864"/>
    </source>
</evidence>
<reference evidence="9" key="1">
    <citation type="journal article" date="2015" name="PeerJ">
        <title>First genomic representation of candidate bacterial phylum KSB3 points to enhanced environmental sensing as a trigger of wastewater bulking.</title>
        <authorList>
            <person name="Sekiguchi Y."/>
            <person name="Ohashi A."/>
            <person name="Parks D.H."/>
            <person name="Yamauchi T."/>
            <person name="Tyson G.W."/>
            <person name="Hugenholtz P."/>
        </authorList>
    </citation>
    <scope>NUCLEOTIDE SEQUENCE [LARGE SCALE GENOMIC DNA]</scope>
</reference>
<dbReference type="Proteomes" id="UP000030661">
    <property type="component" value="Unassembled WGS sequence"/>
</dbReference>
<keyword evidence="10" id="KW-1185">Reference proteome</keyword>
<dbReference type="GO" id="GO:0050480">
    <property type="term" value="F:imidazolonepropionase activity"/>
    <property type="evidence" value="ECO:0007669"/>
    <property type="project" value="UniProtKB-UniRule"/>
</dbReference>
<comment type="pathway">
    <text evidence="7">Amino-acid degradation; L-histidine degradation into L-glutamate; N-formimidoyl-L-glutamate from L-histidine: step 3/3.</text>
</comment>